<gene>
    <name evidence="1" type="ORF">GCM10020369_78110</name>
</gene>
<accession>A0ABP6TAI5</accession>
<organism evidence="1 2">
    <name type="scientific">Cryptosporangium minutisporangium</name>
    <dbReference type="NCBI Taxonomy" id="113569"/>
    <lineage>
        <taxon>Bacteria</taxon>
        <taxon>Bacillati</taxon>
        <taxon>Actinomycetota</taxon>
        <taxon>Actinomycetes</taxon>
        <taxon>Cryptosporangiales</taxon>
        <taxon>Cryptosporangiaceae</taxon>
        <taxon>Cryptosporangium</taxon>
    </lineage>
</organism>
<reference evidence="2" key="1">
    <citation type="journal article" date="2019" name="Int. J. Syst. Evol. Microbiol.">
        <title>The Global Catalogue of Microorganisms (GCM) 10K type strain sequencing project: providing services to taxonomists for standard genome sequencing and annotation.</title>
        <authorList>
            <consortium name="The Broad Institute Genomics Platform"/>
            <consortium name="The Broad Institute Genome Sequencing Center for Infectious Disease"/>
            <person name="Wu L."/>
            <person name="Ma J."/>
        </authorList>
    </citation>
    <scope>NUCLEOTIDE SEQUENCE [LARGE SCALE GENOMIC DNA]</scope>
    <source>
        <strain evidence="2">JCM 9458</strain>
    </source>
</reference>
<dbReference type="EMBL" id="BAAAYN010000066">
    <property type="protein sequence ID" value="GAA3397534.1"/>
    <property type="molecule type" value="Genomic_DNA"/>
</dbReference>
<evidence type="ECO:0000313" key="1">
    <source>
        <dbReference type="EMBL" id="GAA3397534.1"/>
    </source>
</evidence>
<proteinExistence type="predicted"/>
<protein>
    <submittedName>
        <fullName evidence="1">Uncharacterized protein</fullName>
    </submittedName>
</protein>
<dbReference type="Proteomes" id="UP001501676">
    <property type="component" value="Unassembled WGS sequence"/>
</dbReference>
<name>A0ABP6TAI5_9ACTN</name>
<evidence type="ECO:0000313" key="2">
    <source>
        <dbReference type="Proteomes" id="UP001501676"/>
    </source>
</evidence>
<sequence length="113" mass="11843">MRHDVDAVANVLVEQLAEDALCSGEVLVPRLGTGCVRLVGPVLGRATERGLHLAPGLAIGLAVVGAAEIVEDDRADWKRDGDGSDCVLHPFARRAVNGVERPVAMLGRQAVGQ</sequence>
<comment type="caution">
    <text evidence="1">The sequence shown here is derived from an EMBL/GenBank/DDBJ whole genome shotgun (WGS) entry which is preliminary data.</text>
</comment>
<keyword evidence="2" id="KW-1185">Reference proteome</keyword>